<keyword evidence="2" id="KW-1185">Reference proteome</keyword>
<evidence type="ECO:0000313" key="1">
    <source>
        <dbReference type="EMBL" id="KAE9388300.1"/>
    </source>
</evidence>
<reference evidence="1" key="1">
    <citation type="journal article" date="2019" name="Environ. Microbiol.">
        <title>Fungal ecological strategies reflected in gene transcription - a case study of two litter decomposers.</title>
        <authorList>
            <person name="Barbi F."/>
            <person name="Kohler A."/>
            <person name="Barry K."/>
            <person name="Baskaran P."/>
            <person name="Daum C."/>
            <person name="Fauchery L."/>
            <person name="Ihrmark K."/>
            <person name="Kuo A."/>
            <person name="LaButti K."/>
            <person name="Lipzen A."/>
            <person name="Morin E."/>
            <person name="Grigoriev I.V."/>
            <person name="Henrissat B."/>
            <person name="Lindahl B."/>
            <person name="Martin F."/>
        </authorList>
    </citation>
    <scope>NUCLEOTIDE SEQUENCE</scope>
    <source>
        <strain evidence="1">JB14</strain>
    </source>
</reference>
<dbReference type="AlphaFoldDB" id="A0A6A4GSJ9"/>
<gene>
    <name evidence="1" type="ORF">BT96DRAFT_1004325</name>
</gene>
<dbReference type="OrthoDB" id="5559898at2759"/>
<dbReference type="EMBL" id="ML769751">
    <property type="protein sequence ID" value="KAE9388300.1"/>
    <property type="molecule type" value="Genomic_DNA"/>
</dbReference>
<proteinExistence type="predicted"/>
<accession>A0A6A4GSJ9</accession>
<protein>
    <submittedName>
        <fullName evidence="1">Uncharacterized protein</fullName>
    </submittedName>
</protein>
<organism evidence="1 2">
    <name type="scientific">Gymnopus androsaceus JB14</name>
    <dbReference type="NCBI Taxonomy" id="1447944"/>
    <lineage>
        <taxon>Eukaryota</taxon>
        <taxon>Fungi</taxon>
        <taxon>Dikarya</taxon>
        <taxon>Basidiomycota</taxon>
        <taxon>Agaricomycotina</taxon>
        <taxon>Agaricomycetes</taxon>
        <taxon>Agaricomycetidae</taxon>
        <taxon>Agaricales</taxon>
        <taxon>Marasmiineae</taxon>
        <taxon>Omphalotaceae</taxon>
        <taxon>Gymnopus</taxon>
    </lineage>
</organism>
<name>A0A6A4GSJ9_9AGAR</name>
<sequence length="255" mass="27325">MGNHQYPFQTSALPFITFHDHPSHPSSRSHPPSLDELKRLKNRIIGMPSGKCRLAQDHGMMNVLIATMMDTGAGDDVRTEMAQILGSLAALGGHADDALSTEVGTGMCIEWDSGRFGRANWTIAMGLGLFEGTRWLAGSASQTLDWFFGTQTMMGSDAVRSRGMHYLEYDWDSGSKGDQVVANELALQEIVGHAKSRSGDIQLSACLCATKILRTSPAVSPAADTTLSVPMVIMNSAHSAKAPGCGSSQRPLAPY</sequence>
<dbReference type="Proteomes" id="UP000799118">
    <property type="component" value="Unassembled WGS sequence"/>
</dbReference>
<evidence type="ECO:0000313" key="2">
    <source>
        <dbReference type="Proteomes" id="UP000799118"/>
    </source>
</evidence>